<name>A0A2P7RPT3_9HYPH</name>
<evidence type="ECO:0000313" key="2">
    <source>
        <dbReference type="EMBL" id="PSJ52219.1"/>
    </source>
</evidence>
<keyword evidence="1" id="KW-0732">Signal</keyword>
<accession>A0A2P7RPT3</accession>
<evidence type="ECO:0000256" key="1">
    <source>
        <dbReference type="SAM" id="SignalP"/>
    </source>
</evidence>
<proteinExistence type="predicted"/>
<comment type="caution">
    <text evidence="2">The sequence shown here is derived from an EMBL/GenBank/DDBJ whole genome shotgun (WGS) entry which is preliminary data.</text>
</comment>
<feature type="chain" id="PRO_5015137412" description="DUF2946 domain-containing protein" evidence="1">
    <location>
        <begin position="29"/>
        <end position="117"/>
    </location>
</feature>
<organism evidence="2 3">
    <name type="scientific">Pseudaminobacter soli</name>
    <name type="common">ex Li et al. 2025</name>
    <dbReference type="NCBI Taxonomy" id="1295366"/>
    <lineage>
        <taxon>Bacteria</taxon>
        <taxon>Pseudomonadati</taxon>
        <taxon>Pseudomonadota</taxon>
        <taxon>Alphaproteobacteria</taxon>
        <taxon>Hyphomicrobiales</taxon>
        <taxon>Phyllobacteriaceae</taxon>
        <taxon>Pseudaminobacter</taxon>
    </lineage>
</organism>
<reference evidence="2 3" key="1">
    <citation type="submission" date="2018-03" db="EMBL/GenBank/DDBJ databases">
        <title>The draft genome of Mesorhizobium soli JCM 19897.</title>
        <authorList>
            <person name="Li L."/>
            <person name="Liu L."/>
            <person name="Liang L."/>
            <person name="Wang T."/>
            <person name="Zhang X."/>
        </authorList>
    </citation>
    <scope>NUCLEOTIDE SEQUENCE [LARGE SCALE GENOMIC DNA]</scope>
    <source>
        <strain evidence="2 3">JCM 19897</strain>
    </source>
</reference>
<evidence type="ECO:0000313" key="3">
    <source>
        <dbReference type="Proteomes" id="UP000240653"/>
    </source>
</evidence>
<protein>
    <recommendedName>
        <fullName evidence="4">DUF2946 domain-containing protein</fullName>
    </recommendedName>
</protein>
<evidence type="ECO:0008006" key="4">
    <source>
        <dbReference type="Google" id="ProtNLM"/>
    </source>
</evidence>
<keyword evidence="3" id="KW-1185">Reference proteome</keyword>
<sequence length="117" mass="12006">MRWLARHFFALLLAVSVTGGLSLSPVLASDMAIKMAAADMGMPSADGCTGCHDQGMDSGKMTTCLQVCAAPVMALLPHGLASVIALPASSVMPLPASVLPGRDTVPDPHPPRPFGLI</sequence>
<dbReference type="Proteomes" id="UP000240653">
    <property type="component" value="Unassembled WGS sequence"/>
</dbReference>
<gene>
    <name evidence="2" type="ORF">C7I85_28970</name>
</gene>
<dbReference type="RefSeq" id="WP_106727462.1">
    <property type="nucleotide sequence ID" value="NZ_PXYL01000034.1"/>
</dbReference>
<dbReference type="AlphaFoldDB" id="A0A2P7RPT3"/>
<feature type="signal peptide" evidence="1">
    <location>
        <begin position="1"/>
        <end position="28"/>
    </location>
</feature>
<dbReference type="EMBL" id="PXYL01000034">
    <property type="protein sequence ID" value="PSJ52219.1"/>
    <property type="molecule type" value="Genomic_DNA"/>
</dbReference>